<dbReference type="InterPro" id="IPR051872">
    <property type="entry name" value="Cytochrome_b5/Flavoprotein_Rdt"/>
</dbReference>
<dbReference type="GO" id="GO:0004128">
    <property type="term" value="F:cytochrome-b5 reductase activity, acting on NAD(P)H"/>
    <property type="evidence" value="ECO:0007669"/>
    <property type="project" value="TreeGrafter"/>
</dbReference>
<comment type="cofactor">
    <cofactor evidence="1">
        <name>FAD</name>
        <dbReference type="ChEBI" id="CHEBI:57692"/>
    </cofactor>
</comment>
<dbReference type="PRINTS" id="PR00406">
    <property type="entry name" value="CYTB5RDTASE"/>
</dbReference>
<keyword evidence="9" id="KW-0472">Membrane</keyword>
<keyword evidence="7" id="KW-0560">Oxidoreductase</keyword>
<dbReference type="InterPro" id="IPR039261">
    <property type="entry name" value="FNR_nucleotide-bd"/>
</dbReference>
<feature type="transmembrane region" description="Helical" evidence="9">
    <location>
        <begin position="571"/>
        <end position="595"/>
    </location>
</feature>
<name>A0AAV7XF63_9NEOP</name>
<evidence type="ECO:0000256" key="5">
    <source>
        <dbReference type="ARBA" id="ARBA00022723"/>
    </source>
</evidence>
<dbReference type="SMART" id="SM01117">
    <property type="entry name" value="Cyt-b5"/>
    <property type="match status" value="1"/>
</dbReference>
<dbReference type="Proteomes" id="UP001075354">
    <property type="component" value="Chromosome 12"/>
</dbReference>
<dbReference type="InterPro" id="IPR036400">
    <property type="entry name" value="Cyt_B5-like_heme/steroid_sf"/>
</dbReference>
<dbReference type="FunFam" id="3.10.120.10:FF:000001">
    <property type="entry name" value="Cytochrome b5 reductase 4"/>
    <property type="match status" value="1"/>
</dbReference>
<accession>A0AAV7XF63</accession>
<keyword evidence="5" id="KW-0479">Metal-binding</keyword>
<dbReference type="GO" id="GO:0046872">
    <property type="term" value="F:metal ion binding"/>
    <property type="evidence" value="ECO:0007669"/>
    <property type="project" value="UniProtKB-KW"/>
</dbReference>
<reference evidence="11" key="1">
    <citation type="submission" date="2022-12" db="EMBL/GenBank/DDBJ databases">
        <title>Chromosome-level genome assembly of the bean flower thrips Megalurothrips usitatus.</title>
        <authorList>
            <person name="Ma L."/>
            <person name="Liu Q."/>
            <person name="Li H."/>
            <person name="Cai W."/>
        </authorList>
    </citation>
    <scope>NUCLEOTIDE SEQUENCE</scope>
    <source>
        <strain evidence="11">Cailab_2022a</strain>
    </source>
</reference>
<evidence type="ECO:0000256" key="9">
    <source>
        <dbReference type="SAM" id="Phobius"/>
    </source>
</evidence>
<dbReference type="SUPFAM" id="SSF63380">
    <property type="entry name" value="Riboflavin synthase domain-like"/>
    <property type="match status" value="1"/>
</dbReference>
<dbReference type="GO" id="GO:0005783">
    <property type="term" value="C:endoplasmic reticulum"/>
    <property type="evidence" value="ECO:0007669"/>
    <property type="project" value="TreeGrafter"/>
</dbReference>
<dbReference type="SUPFAM" id="SSF55856">
    <property type="entry name" value="Cytochrome b5-like heme/steroid binding domain"/>
    <property type="match status" value="1"/>
</dbReference>
<gene>
    <name evidence="11" type="ORF">ONE63_002705</name>
</gene>
<dbReference type="Pfam" id="PF00970">
    <property type="entry name" value="FAD_binding_6"/>
    <property type="match status" value="1"/>
</dbReference>
<proteinExistence type="inferred from homology"/>
<evidence type="ECO:0000256" key="1">
    <source>
        <dbReference type="ARBA" id="ARBA00001974"/>
    </source>
</evidence>
<keyword evidence="6" id="KW-0274">FAD</keyword>
<dbReference type="SUPFAM" id="SSF52343">
    <property type="entry name" value="Ferredoxin reductase-like, C-terminal NADP-linked domain"/>
    <property type="match status" value="1"/>
</dbReference>
<keyword evidence="9" id="KW-0812">Transmembrane</keyword>
<evidence type="ECO:0000256" key="8">
    <source>
        <dbReference type="ARBA" id="ARBA00023004"/>
    </source>
</evidence>
<feature type="domain" description="Cytochrome b5 heme-binding" evidence="10">
    <location>
        <begin position="93"/>
        <end position="163"/>
    </location>
</feature>
<dbReference type="PROSITE" id="PS00191">
    <property type="entry name" value="CYTOCHROME_B5_1"/>
    <property type="match status" value="1"/>
</dbReference>
<dbReference type="PRINTS" id="PR00371">
    <property type="entry name" value="FPNCR"/>
</dbReference>
<dbReference type="InterPro" id="IPR001199">
    <property type="entry name" value="Cyt_B5-like_heme/steroid-bd"/>
</dbReference>
<evidence type="ECO:0000256" key="7">
    <source>
        <dbReference type="ARBA" id="ARBA00023002"/>
    </source>
</evidence>
<dbReference type="Pfam" id="PF00173">
    <property type="entry name" value="Cyt-b5"/>
    <property type="match status" value="1"/>
</dbReference>
<dbReference type="CDD" id="cd06183">
    <property type="entry name" value="cyt_b5_reduct_like"/>
    <property type="match status" value="1"/>
</dbReference>
<dbReference type="AlphaFoldDB" id="A0AAV7XF63"/>
<keyword evidence="3" id="KW-0349">Heme</keyword>
<evidence type="ECO:0000256" key="2">
    <source>
        <dbReference type="ARBA" id="ARBA00006105"/>
    </source>
</evidence>
<evidence type="ECO:0000256" key="3">
    <source>
        <dbReference type="ARBA" id="ARBA00022617"/>
    </source>
</evidence>
<dbReference type="Gene3D" id="3.10.120.10">
    <property type="entry name" value="Cytochrome b5-like heme/steroid binding domain"/>
    <property type="match status" value="1"/>
</dbReference>
<dbReference type="InterPro" id="IPR017938">
    <property type="entry name" value="Riboflavin_synthase-like_b-brl"/>
</dbReference>
<protein>
    <recommendedName>
        <fullName evidence="10">Cytochrome b5 heme-binding domain-containing protein</fullName>
    </recommendedName>
</protein>
<comment type="caution">
    <text evidence="11">The sequence shown here is derived from an EMBL/GenBank/DDBJ whole genome shotgun (WGS) entry which is preliminary data.</text>
</comment>
<dbReference type="PANTHER" id="PTHR46237">
    <property type="entry name" value="CYTOCHROME B5 REDUCTASE 4 FAMILY MEMBER"/>
    <property type="match status" value="1"/>
</dbReference>
<dbReference type="GO" id="GO:0006801">
    <property type="term" value="P:superoxide metabolic process"/>
    <property type="evidence" value="ECO:0007669"/>
    <property type="project" value="TreeGrafter"/>
</dbReference>
<dbReference type="Gene3D" id="2.60.40.790">
    <property type="match status" value="1"/>
</dbReference>
<evidence type="ECO:0000313" key="12">
    <source>
        <dbReference type="Proteomes" id="UP001075354"/>
    </source>
</evidence>
<dbReference type="InterPro" id="IPR008978">
    <property type="entry name" value="HSP20-like_chaperone"/>
</dbReference>
<dbReference type="PROSITE" id="PS50255">
    <property type="entry name" value="CYTOCHROME_B5_2"/>
    <property type="match status" value="1"/>
</dbReference>
<keyword evidence="12" id="KW-1185">Reference proteome</keyword>
<dbReference type="InterPro" id="IPR008333">
    <property type="entry name" value="Cbr1-like_FAD-bd_dom"/>
</dbReference>
<dbReference type="EMBL" id="JAPTSV010000012">
    <property type="protein sequence ID" value="KAJ1522419.1"/>
    <property type="molecule type" value="Genomic_DNA"/>
</dbReference>
<evidence type="ECO:0000259" key="10">
    <source>
        <dbReference type="PROSITE" id="PS50255"/>
    </source>
</evidence>
<dbReference type="GO" id="GO:0020037">
    <property type="term" value="F:heme binding"/>
    <property type="evidence" value="ECO:0007669"/>
    <property type="project" value="InterPro"/>
</dbReference>
<feature type="transmembrane region" description="Helical" evidence="9">
    <location>
        <begin position="533"/>
        <end position="551"/>
    </location>
</feature>
<dbReference type="Pfam" id="PF00175">
    <property type="entry name" value="NAD_binding_1"/>
    <property type="match status" value="1"/>
</dbReference>
<evidence type="ECO:0000256" key="6">
    <source>
        <dbReference type="ARBA" id="ARBA00022827"/>
    </source>
</evidence>
<keyword evidence="8" id="KW-0408">Iron</keyword>
<dbReference type="InterPro" id="IPR001433">
    <property type="entry name" value="OxRdtase_FAD/NAD-bd"/>
</dbReference>
<sequence length="603" mass="67274">MTLPDPDDPAAAAAAAAVHEDAFVEKVQDGVVQEKARDGVVQEVQDDGNDDGGNPRNKVALAPGHSLMDWIRLGNSGQDLTGVGGRLLDVGPEQLARHNTRADAWLAIRGNVYNVTPYMNFHPGGVEELEKGIGKDATKLFSEVHAWVNFESILKKCLVGRYRPRTADSSPSSASPSEKVLGDGLGAFLASREEKERHQAARDAPFKAPKRKLRWDWYEQEERGSIVLYCQTSEPSVKVALGEDNKNLKIEVRENGEQCSLNFILENTIDWPVRVIQIPNSSKVELQLKKTVAANWKKLGQTSLDSEQENNGSDSLSKFYSKMKVSNVFPVNYNTNILALSFLDKSLCTTPVGHHIRVRTFIEGQEVDRCYTPITRSLVDPPSEEDQTYIYIMVKEYKEGLLSSWLAKRPQESIIEVSSCEGSFRTSCLANRQELYLFAAGTGFTPMVGVINWARKLMKGKCTKISLLFFNRTEKDILWRDELDKLALKDSRFTVTHVLSEADETWAGMRGRVNGEMLSAHLPKRSPATDPKYFTFVCGPTAFSQLTGGLLKVMGFSDEDYHCFQVSAMLWIRLLQLVFTSSVVNMSIASVILCAREFDGRSI</sequence>
<keyword evidence="9" id="KW-1133">Transmembrane helix</keyword>
<organism evidence="11 12">
    <name type="scientific">Megalurothrips usitatus</name>
    <name type="common">bean blossom thrips</name>
    <dbReference type="NCBI Taxonomy" id="439358"/>
    <lineage>
        <taxon>Eukaryota</taxon>
        <taxon>Metazoa</taxon>
        <taxon>Ecdysozoa</taxon>
        <taxon>Arthropoda</taxon>
        <taxon>Hexapoda</taxon>
        <taxon>Insecta</taxon>
        <taxon>Pterygota</taxon>
        <taxon>Neoptera</taxon>
        <taxon>Paraneoptera</taxon>
        <taxon>Thysanoptera</taxon>
        <taxon>Terebrantia</taxon>
        <taxon>Thripoidea</taxon>
        <taxon>Thripidae</taxon>
        <taxon>Megalurothrips</taxon>
    </lineage>
</organism>
<dbReference type="FunFam" id="3.40.50.80:FF:000021">
    <property type="entry name" value="Cytochrome b5 reductase 4"/>
    <property type="match status" value="1"/>
</dbReference>
<comment type="similarity">
    <text evidence="2">Belongs to the flavoprotein pyridine nucleotide cytochrome reductase family.</text>
</comment>
<dbReference type="PANTHER" id="PTHR46237:SF1">
    <property type="entry name" value="CYTOCHROME B5 REDUCTASE 4"/>
    <property type="match status" value="1"/>
</dbReference>
<dbReference type="InterPro" id="IPR018506">
    <property type="entry name" value="Cyt_B5_heme-BS"/>
</dbReference>
<evidence type="ECO:0000256" key="4">
    <source>
        <dbReference type="ARBA" id="ARBA00022630"/>
    </source>
</evidence>
<keyword evidence="4" id="KW-0285">Flavoprotein</keyword>
<dbReference type="Gene3D" id="2.40.30.10">
    <property type="entry name" value="Translation factors"/>
    <property type="match status" value="1"/>
</dbReference>
<dbReference type="InterPro" id="IPR001709">
    <property type="entry name" value="Flavoprot_Pyr_Nucl_cyt_Rdtase"/>
</dbReference>
<feature type="transmembrane region" description="Helical" evidence="9">
    <location>
        <begin position="435"/>
        <end position="454"/>
    </location>
</feature>
<dbReference type="Gene3D" id="3.40.50.80">
    <property type="entry name" value="Nucleotide-binding domain of ferredoxin-NADP reductase (FNR) module"/>
    <property type="match status" value="1"/>
</dbReference>
<evidence type="ECO:0000313" key="11">
    <source>
        <dbReference type="EMBL" id="KAJ1522419.1"/>
    </source>
</evidence>